<keyword evidence="3 6" id="KW-0378">Hydrolase</keyword>
<dbReference type="PANTHER" id="PTHR34142">
    <property type="entry name" value="ENDO-BETA-1,4-GLUCANASE A"/>
    <property type="match status" value="1"/>
</dbReference>
<keyword evidence="4 6" id="KW-0326">Glycosidase</keyword>
<dbReference type="Gene3D" id="2.60.120.260">
    <property type="entry name" value="Galactose-binding domain-like"/>
    <property type="match status" value="1"/>
</dbReference>
<evidence type="ECO:0000259" key="10">
    <source>
        <dbReference type="PROSITE" id="PS51175"/>
    </source>
</evidence>
<comment type="caution">
    <text evidence="11">The sequence shown here is derived from an EMBL/GenBank/DDBJ whole genome shotgun (WGS) entry which is preliminary data.</text>
</comment>
<dbReference type="InterPro" id="IPR001547">
    <property type="entry name" value="Glyco_hydro_5"/>
</dbReference>
<evidence type="ECO:0000259" key="9">
    <source>
        <dbReference type="PROSITE" id="PS50853"/>
    </source>
</evidence>
<evidence type="ECO:0000313" key="12">
    <source>
        <dbReference type="Proteomes" id="UP001285521"/>
    </source>
</evidence>
<sequence>MARSLLFARSAVLVPAALALAVPAVAVAAPVQYQAESATISNGLVESNHAGFTGSGFVNYDNEVGSSVEFTVTAASAGPATLTFRFANGTTTNRPMDISVNGSLAADEFSFPSTGVWTSWTTKSTTVTLNAGTNKIKAVATTSNGGPNLDRVDVDAQSGTPDTVAPSVPGNLRSTGTTSSSVSLAWDASTDNVGVSGYVLSNGQTAAGTTHTVSGLTPDTSYTFTVKARDAAGNESGASNSITVRTQPGTPGGTRPHDINGLLRVCGVQLCNQYGNPIQLRGMSTHGIQWYHQCAKSQWWDALVNDWNADFIRVAMYIQEGGYETDPRKFTDMMHGYIEEATRRGIYVLVDWHQLSPGDPNYNLSRAKTFFTEIANRHKDKTNIIYDIANEPNGTSWARVKSYAEQMIPVIRNIDPDSLIVSGTNGWSTFGHSDGEDPSVVLNNRVNATNFMYSFHFYANSHKQAYIDVLNRVSSAVPVFVTEFGTQTASGGGSNDFTTSQKYIDLMAQKKISWANWNYSDDGLSGAVFKTGTCSGTNFSGTGVLKEAGVWVRERVRTPDNFPTD</sequence>
<dbReference type="PANTHER" id="PTHR34142:SF1">
    <property type="entry name" value="GLYCOSIDE HYDROLASE FAMILY 5 DOMAIN-CONTAINING PROTEIN"/>
    <property type="match status" value="1"/>
</dbReference>
<dbReference type="Proteomes" id="UP001285521">
    <property type="component" value="Unassembled WGS sequence"/>
</dbReference>
<dbReference type="SUPFAM" id="SSF49785">
    <property type="entry name" value="Galactose-binding domain-like"/>
    <property type="match status" value="1"/>
</dbReference>
<keyword evidence="8" id="KW-0732">Signal</keyword>
<dbReference type="PROSITE" id="PS00659">
    <property type="entry name" value="GLYCOSYL_HYDROL_F5"/>
    <property type="match status" value="1"/>
</dbReference>
<reference evidence="11 12" key="1">
    <citation type="submission" date="2023-11" db="EMBL/GenBank/DDBJ databases">
        <title>Lentzea sokolovensis, sp. nov., Lentzea kristufkii, sp. nov., and Lentzea miocenensis, sp. nov., rare actinobacteria from Sokolov Coal Basin, Miocene lacustrine sediment, Czech Republic.</title>
        <authorList>
            <person name="Lara A."/>
            <person name="Kotroba L."/>
            <person name="Nouioui I."/>
            <person name="Neumann-Schaal M."/>
            <person name="Mast Y."/>
            <person name="Chronakova A."/>
        </authorList>
    </citation>
    <scope>NUCLEOTIDE SEQUENCE [LARGE SCALE GENOMIC DNA]</scope>
    <source>
        <strain evidence="11 12">BCCO 10_0856</strain>
    </source>
</reference>
<dbReference type="InterPro" id="IPR013783">
    <property type="entry name" value="Ig-like_fold"/>
</dbReference>
<feature type="compositionally biased region" description="Polar residues" evidence="7">
    <location>
        <begin position="236"/>
        <end position="249"/>
    </location>
</feature>
<keyword evidence="5" id="KW-0624">Polysaccharide degradation</keyword>
<dbReference type="CDD" id="cd00063">
    <property type="entry name" value="FN3"/>
    <property type="match status" value="1"/>
</dbReference>
<dbReference type="Gene3D" id="3.20.20.80">
    <property type="entry name" value="Glycosidases"/>
    <property type="match status" value="1"/>
</dbReference>
<dbReference type="PROSITE" id="PS50853">
    <property type="entry name" value="FN3"/>
    <property type="match status" value="1"/>
</dbReference>
<feature type="region of interest" description="Disordered" evidence="7">
    <location>
        <begin position="158"/>
        <end position="179"/>
    </location>
</feature>
<evidence type="ECO:0000256" key="4">
    <source>
        <dbReference type="ARBA" id="ARBA00023295"/>
    </source>
</evidence>
<dbReference type="Gene3D" id="2.60.40.10">
    <property type="entry name" value="Immunoglobulins"/>
    <property type="match status" value="1"/>
</dbReference>
<feature type="domain" description="CBM6" evidence="10">
    <location>
        <begin position="31"/>
        <end position="155"/>
    </location>
</feature>
<feature type="domain" description="Fibronectin type-III" evidence="9">
    <location>
        <begin position="168"/>
        <end position="249"/>
    </location>
</feature>
<dbReference type="CDD" id="cd04082">
    <property type="entry name" value="CBM35_pectate_lyase-like"/>
    <property type="match status" value="1"/>
</dbReference>
<protein>
    <recommendedName>
        <fullName evidence="2">cellulase</fullName>
        <ecNumber evidence="2">3.2.1.4</ecNumber>
    </recommendedName>
</protein>
<keyword evidence="5" id="KW-0119">Carbohydrate metabolism</keyword>
<gene>
    <name evidence="11" type="ORF">SK803_15520</name>
</gene>
<dbReference type="InterPro" id="IPR003961">
    <property type="entry name" value="FN3_dom"/>
</dbReference>
<comment type="similarity">
    <text evidence="6">Belongs to the glycosyl hydrolase 5 (cellulase A) family.</text>
</comment>
<dbReference type="SUPFAM" id="SSF49265">
    <property type="entry name" value="Fibronectin type III"/>
    <property type="match status" value="1"/>
</dbReference>
<organism evidence="11 12">
    <name type="scientific">Lentzea miocenica</name>
    <dbReference type="NCBI Taxonomy" id="3095431"/>
    <lineage>
        <taxon>Bacteria</taxon>
        <taxon>Bacillati</taxon>
        <taxon>Actinomycetota</taxon>
        <taxon>Actinomycetes</taxon>
        <taxon>Pseudonocardiales</taxon>
        <taxon>Pseudonocardiaceae</taxon>
        <taxon>Lentzea</taxon>
    </lineage>
</organism>
<feature type="signal peptide" evidence="8">
    <location>
        <begin position="1"/>
        <end position="28"/>
    </location>
</feature>
<dbReference type="InterPro" id="IPR018087">
    <property type="entry name" value="Glyco_hydro_5_CS"/>
</dbReference>
<dbReference type="Pfam" id="PF00041">
    <property type="entry name" value="fn3"/>
    <property type="match status" value="1"/>
</dbReference>
<evidence type="ECO:0000256" key="6">
    <source>
        <dbReference type="RuleBase" id="RU361153"/>
    </source>
</evidence>
<dbReference type="SUPFAM" id="SSF51445">
    <property type="entry name" value="(Trans)glycosidases"/>
    <property type="match status" value="1"/>
</dbReference>
<dbReference type="Pfam" id="PF03422">
    <property type="entry name" value="CBM_6"/>
    <property type="match status" value="1"/>
</dbReference>
<dbReference type="Pfam" id="PF00150">
    <property type="entry name" value="Cellulase"/>
    <property type="match status" value="1"/>
</dbReference>
<feature type="region of interest" description="Disordered" evidence="7">
    <location>
        <begin position="233"/>
        <end position="256"/>
    </location>
</feature>
<evidence type="ECO:0000256" key="5">
    <source>
        <dbReference type="ARBA" id="ARBA00023326"/>
    </source>
</evidence>
<evidence type="ECO:0000256" key="8">
    <source>
        <dbReference type="SAM" id="SignalP"/>
    </source>
</evidence>
<dbReference type="EC" id="3.2.1.4" evidence="2"/>
<dbReference type="InterPro" id="IPR005084">
    <property type="entry name" value="CBM6"/>
</dbReference>
<feature type="chain" id="PRO_5047180225" description="cellulase" evidence="8">
    <location>
        <begin position="29"/>
        <end position="565"/>
    </location>
</feature>
<proteinExistence type="inferred from homology"/>
<reference evidence="11 12" key="2">
    <citation type="submission" date="2023-11" db="EMBL/GenBank/DDBJ databases">
        <authorList>
            <person name="Lara A.C."/>
            <person name="Chronakova A."/>
        </authorList>
    </citation>
    <scope>NUCLEOTIDE SEQUENCE [LARGE SCALE GENOMIC DNA]</scope>
    <source>
        <strain evidence="11 12">BCCO 10_0856</strain>
    </source>
</reference>
<dbReference type="SMART" id="SM00060">
    <property type="entry name" value="FN3"/>
    <property type="match status" value="1"/>
</dbReference>
<dbReference type="InterPro" id="IPR017853">
    <property type="entry name" value="GH"/>
</dbReference>
<name>A0ABU4T0G7_9PSEU</name>
<accession>A0ABU4T0G7</accession>
<evidence type="ECO:0000256" key="1">
    <source>
        <dbReference type="ARBA" id="ARBA00000966"/>
    </source>
</evidence>
<evidence type="ECO:0000313" key="11">
    <source>
        <dbReference type="EMBL" id="MDX8031633.1"/>
    </source>
</evidence>
<comment type="catalytic activity">
    <reaction evidence="1">
        <text>Endohydrolysis of (1-&gt;4)-beta-D-glucosidic linkages in cellulose, lichenin and cereal beta-D-glucans.</text>
        <dbReference type="EC" id="3.2.1.4"/>
    </reaction>
</comment>
<dbReference type="EMBL" id="JAXAVW010000011">
    <property type="protein sequence ID" value="MDX8031633.1"/>
    <property type="molecule type" value="Genomic_DNA"/>
</dbReference>
<evidence type="ECO:0000256" key="7">
    <source>
        <dbReference type="SAM" id="MobiDB-lite"/>
    </source>
</evidence>
<evidence type="ECO:0000256" key="3">
    <source>
        <dbReference type="ARBA" id="ARBA00022801"/>
    </source>
</evidence>
<dbReference type="PROSITE" id="PS51175">
    <property type="entry name" value="CBM6"/>
    <property type="match status" value="1"/>
</dbReference>
<dbReference type="InterPro" id="IPR008979">
    <property type="entry name" value="Galactose-bd-like_sf"/>
</dbReference>
<evidence type="ECO:0000256" key="2">
    <source>
        <dbReference type="ARBA" id="ARBA00012601"/>
    </source>
</evidence>
<dbReference type="InterPro" id="IPR036116">
    <property type="entry name" value="FN3_sf"/>
</dbReference>
<keyword evidence="12" id="KW-1185">Reference proteome</keyword>
<dbReference type="RefSeq" id="WP_319966680.1">
    <property type="nucleotide sequence ID" value="NZ_JAXAVW010000011.1"/>
</dbReference>